<evidence type="ECO:0000313" key="3">
    <source>
        <dbReference type="EMBL" id="MBW74790.1"/>
    </source>
</evidence>
<feature type="region of interest" description="Disordered" evidence="1">
    <location>
        <begin position="54"/>
        <end position="73"/>
    </location>
</feature>
<accession>A0A2M4DB29</accession>
<keyword evidence="2" id="KW-0812">Transmembrane</keyword>
<keyword evidence="2" id="KW-0472">Membrane</keyword>
<protein>
    <submittedName>
        <fullName evidence="3">Putative secreted protein</fullName>
    </submittedName>
</protein>
<organism evidence="3">
    <name type="scientific">Anopheles darlingi</name>
    <name type="common">Mosquito</name>
    <dbReference type="NCBI Taxonomy" id="43151"/>
    <lineage>
        <taxon>Eukaryota</taxon>
        <taxon>Metazoa</taxon>
        <taxon>Ecdysozoa</taxon>
        <taxon>Arthropoda</taxon>
        <taxon>Hexapoda</taxon>
        <taxon>Insecta</taxon>
        <taxon>Pterygota</taxon>
        <taxon>Neoptera</taxon>
        <taxon>Endopterygota</taxon>
        <taxon>Diptera</taxon>
        <taxon>Nematocera</taxon>
        <taxon>Culicoidea</taxon>
        <taxon>Culicidae</taxon>
        <taxon>Anophelinae</taxon>
        <taxon>Anopheles</taxon>
    </lineage>
</organism>
<dbReference type="EMBL" id="GGFL01010612">
    <property type="protein sequence ID" value="MBW74790.1"/>
    <property type="molecule type" value="Transcribed_RNA"/>
</dbReference>
<name>A0A2M4DB29_ANODA</name>
<reference evidence="3" key="1">
    <citation type="submission" date="2018-01" db="EMBL/GenBank/DDBJ databases">
        <title>An insight into the sialome of Amazonian anophelines.</title>
        <authorList>
            <person name="Ribeiro J.M."/>
            <person name="Scarpassa V."/>
            <person name="Calvo E."/>
        </authorList>
    </citation>
    <scope>NUCLEOTIDE SEQUENCE</scope>
</reference>
<evidence type="ECO:0000256" key="2">
    <source>
        <dbReference type="SAM" id="Phobius"/>
    </source>
</evidence>
<proteinExistence type="predicted"/>
<dbReference type="AlphaFoldDB" id="A0A2M4DB29"/>
<sequence length="73" mass="7905">MLAGWLAGDLVLPFAFRVIPSVFVVPVFFLFLGARASVDRSLHLGERLCLVRPSGTSSTPAPQHRCVKPPACE</sequence>
<feature type="transmembrane region" description="Helical" evidence="2">
    <location>
        <begin position="14"/>
        <end position="34"/>
    </location>
</feature>
<evidence type="ECO:0000256" key="1">
    <source>
        <dbReference type="SAM" id="MobiDB-lite"/>
    </source>
</evidence>
<keyword evidence="2" id="KW-1133">Transmembrane helix</keyword>